<dbReference type="OMA" id="MEGYHKR"/>
<dbReference type="EMBL" id="SWFT01000161">
    <property type="protein sequence ID" value="KAA8896960.1"/>
    <property type="molecule type" value="Genomic_DNA"/>
</dbReference>
<dbReference type="GO" id="GO:0005935">
    <property type="term" value="C:cellular bud neck"/>
    <property type="evidence" value="ECO:0007669"/>
    <property type="project" value="TreeGrafter"/>
</dbReference>
<dbReference type="AlphaFoldDB" id="A0A642UH63"/>
<dbReference type="GeneID" id="54784124"/>
<dbReference type="InterPro" id="IPR051009">
    <property type="entry name" value="PRM"/>
</dbReference>
<protein>
    <submittedName>
        <fullName evidence="2">Uncharacterized protein</fullName>
    </submittedName>
</protein>
<evidence type="ECO:0000256" key="1">
    <source>
        <dbReference type="SAM" id="Phobius"/>
    </source>
</evidence>
<organism evidence="2 3">
    <name type="scientific">Diutina rugosa</name>
    <name type="common">Yeast</name>
    <name type="synonym">Candida rugosa</name>
    <dbReference type="NCBI Taxonomy" id="5481"/>
    <lineage>
        <taxon>Eukaryota</taxon>
        <taxon>Fungi</taxon>
        <taxon>Dikarya</taxon>
        <taxon>Ascomycota</taxon>
        <taxon>Saccharomycotina</taxon>
        <taxon>Pichiomycetes</taxon>
        <taxon>Debaryomycetaceae</taxon>
        <taxon>Diutina</taxon>
    </lineage>
</organism>
<dbReference type="GO" id="GO:0000324">
    <property type="term" value="C:fungal-type vacuole"/>
    <property type="evidence" value="ECO:0007669"/>
    <property type="project" value="TreeGrafter"/>
</dbReference>
<dbReference type="PANTHER" id="PTHR36089">
    <property type="entry name" value="CHITIN SYNTHASE 3 COMPLEX PROTEIN CSI2-RELATED"/>
    <property type="match status" value="1"/>
</dbReference>
<dbReference type="VEuPathDB" id="FungiDB:DIURU_005473"/>
<keyword evidence="1" id="KW-1133">Transmembrane helix</keyword>
<comment type="caution">
    <text evidence="2">The sequence shown here is derived from an EMBL/GenBank/DDBJ whole genome shotgun (WGS) entry which is preliminary data.</text>
</comment>
<gene>
    <name evidence="2" type="ORF">DIURU_005473</name>
</gene>
<keyword evidence="1" id="KW-0472">Membrane</keyword>
<proteinExistence type="predicted"/>
<dbReference type="RefSeq" id="XP_034009702.1">
    <property type="nucleotide sequence ID" value="XM_034158459.1"/>
</dbReference>
<dbReference type="OrthoDB" id="4065319at2759"/>
<evidence type="ECO:0000313" key="2">
    <source>
        <dbReference type="EMBL" id="KAA8896960.1"/>
    </source>
</evidence>
<keyword evidence="3" id="KW-1185">Reference proteome</keyword>
<reference evidence="2 3" key="1">
    <citation type="submission" date="2019-07" db="EMBL/GenBank/DDBJ databases">
        <title>Genome assembly of two rare yeast pathogens: Diutina rugosa and Trichomonascus ciferrii.</title>
        <authorList>
            <person name="Mixao V."/>
            <person name="Saus E."/>
            <person name="Hansen A."/>
            <person name="Lass-Flor C."/>
            <person name="Gabaldon T."/>
        </authorList>
    </citation>
    <scope>NUCLEOTIDE SEQUENCE [LARGE SCALE GENOMIC DNA]</scope>
    <source>
        <strain evidence="2 3">CBS 613</strain>
    </source>
</reference>
<feature type="transmembrane region" description="Helical" evidence="1">
    <location>
        <begin position="57"/>
        <end position="83"/>
    </location>
</feature>
<keyword evidence="1" id="KW-0812">Transmembrane</keyword>
<evidence type="ECO:0000313" key="3">
    <source>
        <dbReference type="Proteomes" id="UP000449547"/>
    </source>
</evidence>
<name>A0A642UH63_DIURU</name>
<dbReference type="Proteomes" id="UP000449547">
    <property type="component" value="Unassembled WGS sequence"/>
</dbReference>
<dbReference type="PANTHER" id="PTHR36089:SF1">
    <property type="entry name" value="CHITIN SYNTHASE 3 COMPLEX PROTEIN CSI2-RELATED"/>
    <property type="match status" value="1"/>
</dbReference>
<sequence length="256" mass="27820">MSFIQWADDFVKRDDDPTDTAVEAAATSSDVVAPPMKVPTSDGNPFITHYHNPSGTVFIAVGAIVGAILLGLILYYLIIGIVAGQLAKRNVKREKQEKEKYNHNAAAYGYGVTSNYMDPMGDSKVPLLRRTSNVGSSMFTPGSLSNGADNSTLNMSEVGAMSNQDLTKMFVSPTAEMQHKRAKSYTPSMSNLSFVNNSSSHLPGTPGQRHSMFVPSVYMEPNASESQLSVPGTRTGEKRKTIPSMYLEDLIDLDKQ</sequence>
<accession>A0A642UH63</accession>